<dbReference type="SMART" id="SM00360">
    <property type="entry name" value="RRM"/>
    <property type="match status" value="1"/>
</dbReference>
<dbReference type="InterPro" id="IPR012677">
    <property type="entry name" value="Nucleotide-bd_a/b_plait_sf"/>
</dbReference>
<evidence type="ECO:0000256" key="2">
    <source>
        <dbReference type="PROSITE-ProRule" id="PRU00176"/>
    </source>
</evidence>
<feature type="compositionally biased region" description="Basic and acidic residues" evidence="3">
    <location>
        <begin position="491"/>
        <end position="519"/>
    </location>
</feature>
<feature type="region of interest" description="Disordered" evidence="3">
    <location>
        <begin position="563"/>
        <end position="628"/>
    </location>
</feature>
<dbReference type="InterPro" id="IPR051229">
    <property type="entry name" value="ALYREF_mRNA_export"/>
</dbReference>
<organism evidence="5 6">
    <name type="scientific">Tilletia horrida</name>
    <dbReference type="NCBI Taxonomy" id="155126"/>
    <lineage>
        <taxon>Eukaryota</taxon>
        <taxon>Fungi</taxon>
        <taxon>Dikarya</taxon>
        <taxon>Basidiomycota</taxon>
        <taxon>Ustilaginomycotina</taxon>
        <taxon>Exobasidiomycetes</taxon>
        <taxon>Tilletiales</taxon>
        <taxon>Tilletiaceae</taxon>
        <taxon>Tilletia</taxon>
    </lineage>
</organism>
<feature type="compositionally biased region" description="Low complexity" evidence="3">
    <location>
        <begin position="584"/>
        <end position="595"/>
    </location>
</feature>
<proteinExistence type="predicted"/>
<gene>
    <name evidence="5" type="primary">YRA1_1</name>
    <name evidence="5" type="ORF">OC842_005419</name>
</gene>
<dbReference type="GO" id="GO:0005634">
    <property type="term" value="C:nucleus"/>
    <property type="evidence" value="ECO:0007669"/>
    <property type="project" value="TreeGrafter"/>
</dbReference>
<dbReference type="Gene3D" id="3.30.70.330">
    <property type="match status" value="1"/>
</dbReference>
<evidence type="ECO:0000256" key="1">
    <source>
        <dbReference type="ARBA" id="ARBA00022884"/>
    </source>
</evidence>
<evidence type="ECO:0000313" key="5">
    <source>
        <dbReference type="EMBL" id="KAK0525695.1"/>
    </source>
</evidence>
<feature type="compositionally biased region" description="Gly residues" evidence="3">
    <location>
        <begin position="1023"/>
        <end position="1037"/>
    </location>
</feature>
<dbReference type="GO" id="GO:0003729">
    <property type="term" value="F:mRNA binding"/>
    <property type="evidence" value="ECO:0007669"/>
    <property type="project" value="TreeGrafter"/>
</dbReference>
<dbReference type="PANTHER" id="PTHR19965:SF35">
    <property type="entry name" value="RNA ANNEALING PROTEIN YRA1"/>
    <property type="match status" value="1"/>
</dbReference>
<dbReference type="PANTHER" id="PTHR19965">
    <property type="entry name" value="RNA AND EXPORT FACTOR BINDING PROTEIN"/>
    <property type="match status" value="1"/>
</dbReference>
<feature type="domain" description="RRM" evidence="4">
    <location>
        <begin position="915"/>
        <end position="994"/>
    </location>
</feature>
<dbReference type="InterPro" id="IPR035979">
    <property type="entry name" value="RBD_domain_sf"/>
</dbReference>
<dbReference type="Pfam" id="PF00076">
    <property type="entry name" value="RRM_1"/>
    <property type="match status" value="1"/>
</dbReference>
<name>A0AAN6GA44_9BASI</name>
<evidence type="ECO:0000256" key="3">
    <source>
        <dbReference type="SAM" id="MobiDB-lite"/>
    </source>
</evidence>
<dbReference type="PROSITE" id="PS50102">
    <property type="entry name" value="RRM"/>
    <property type="match status" value="1"/>
</dbReference>
<feature type="compositionally biased region" description="Low complexity" evidence="3">
    <location>
        <begin position="1012"/>
        <end position="1022"/>
    </location>
</feature>
<accession>A0AAN6GA44</accession>
<sequence>MSTVVSSDALSAETAAALMDIDGADLEDTGGFASIDNDASDEPTKILMIVGFQEQLNARDLGLALHAHFDAHIRRDETAPAAWLTKLLTLHSLPETDGGPITNTGKAFAICSDVATAKRVLEGFEEQYLEADVDEGFRLKLPSEVTQRLVQEGTLSGAETGRTDQLLICFAATRVLQQCGVDDARDSRSAFPVKLEWGETRFSYFDPAYGVDCWNAEQELSRQASSSSSKTCKPSMIGEEPDSLQQNKKRSRSALIREALKSAANQPADSALAWPDSATLASAVQQAKIDFIREQLAYGVPVIVPTELHAPLAALGIRLGPANQAPSNKATSLPLNQLHALPVKPGAQGLPIAPLQALHTSSARVAAPGASTTSAAGLASAPPAQGGNAAVKTASAPVPPASRFLPARPSSQTISEAAKLRERAKASAAAAVVKVNAAVPAFTSETAANVLAPSSAFSESRQHSLSEMAPEPVQSENSTSESVDVSPKVEITIKSRWDLKESTPKELPTDKPMSEEPPLKKVKGKAAEATQNMTVSSSTPISAEEDADQNFLLAGKVHALPTSATSQSARAVKAESTPTRSSRRIASGRSSIPAPAQAPPSFPSSSANQGESAAGGDPLTPLEIPSGICLPPPMEGFTRSLGQRDGEIPRNFDFCNPDRMLCLLCLRQFKSLLTLKKHVTESKLHENNLDSSAARRAGAAQLIQTYRPPRPATSSAAAAANTCAPSLAASPLSRPLAVSVPAADLGASAAAAAVVSPVTSTYRDRELERRAISAAQEHLPMMRGPKLVAPALVSAHAASALPLGPGDAYSTTKEDALARAERQELMHHCLPAVQAYTLGSKKHVAELYRTNSPLVGGAQAILRNLPLLVLQRGSGSANVKSQVGGGAAAVAARNNKRPPLVISGRLPPGQKDLNSKVIVSNLPLVVTERQVKELLSSTIGPPKKVSMSFRANGQCTGNCTVEFQRAEDGNRAYTQYNNRRTDGKRQLKIEVVVDPAKATASLARIVAPAATTRGATTARAGGAAAGRGRGARGGASAGGAAKPKRTVRPKKTAEDLD</sequence>
<dbReference type="EMBL" id="JAPDMQ010000386">
    <property type="protein sequence ID" value="KAK0525695.1"/>
    <property type="molecule type" value="Genomic_DNA"/>
</dbReference>
<keyword evidence="1 2" id="KW-0694">RNA-binding</keyword>
<dbReference type="SUPFAM" id="SSF54928">
    <property type="entry name" value="RNA-binding domain, RBD"/>
    <property type="match status" value="1"/>
</dbReference>
<dbReference type="Proteomes" id="UP001176521">
    <property type="component" value="Unassembled WGS sequence"/>
</dbReference>
<reference evidence="5" key="1">
    <citation type="journal article" date="2023" name="PhytoFront">
        <title>Draft Genome Resources of Seven Strains of Tilletia horrida, Causal Agent of Kernel Smut of Rice.</title>
        <authorList>
            <person name="Khanal S."/>
            <person name="Antony Babu S."/>
            <person name="Zhou X.G."/>
        </authorList>
    </citation>
    <scope>NUCLEOTIDE SEQUENCE</scope>
    <source>
        <strain evidence="5">TX3</strain>
    </source>
</reference>
<feature type="region of interest" description="Disordered" evidence="3">
    <location>
        <begin position="224"/>
        <end position="251"/>
    </location>
</feature>
<evidence type="ECO:0000313" key="6">
    <source>
        <dbReference type="Proteomes" id="UP001176521"/>
    </source>
</evidence>
<protein>
    <submittedName>
        <fullName evidence="5">RNA-binding RNA annealing protein</fullName>
    </submittedName>
</protein>
<dbReference type="InterPro" id="IPR000504">
    <property type="entry name" value="RRM_dom"/>
</dbReference>
<comment type="caution">
    <text evidence="5">The sequence shown here is derived from an EMBL/GenBank/DDBJ whole genome shotgun (WGS) entry which is preliminary data.</text>
</comment>
<evidence type="ECO:0000259" key="4">
    <source>
        <dbReference type="PROSITE" id="PS50102"/>
    </source>
</evidence>
<feature type="region of interest" description="Disordered" evidence="3">
    <location>
        <begin position="461"/>
        <end position="542"/>
    </location>
</feature>
<feature type="non-terminal residue" evidence="5">
    <location>
        <position position="1057"/>
    </location>
</feature>
<keyword evidence="6" id="KW-1185">Reference proteome</keyword>
<dbReference type="AlphaFoldDB" id="A0AAN6GA44"/>
<feature type="compositionally biased region" description="Polar residues" evidence="3">
    <location>
        <begin position="529"/>
        <end position="541"/>
    </location>
</feature>
<feature type="compositionally biased region" description="Polar residues" evidence="3">
    <location>
        <begin position="474"/>
        <end position="483"/>
    </location>
</feature>
<feature type="region of interest" description="Disordered" evidence="3">
    <location>
        <begin position="1012"/>
        <end position="1057"/>
    </location>
</feature>